<feature type="compositionally biased region" description="Low complexity" evidence="1">
    <location>
        <begin position="193"/>
        <end position="206"/>
    </location>
</feature>
<proteinExistence type="predicted"/>
<feature type="region of interest" description="Disordered" evidence="1">
    <location>
        <begin position="151"/>
        <end position="175"/>
    </location>
</feature>
<reference evidence="2" key="3">
    <citation type="submission" date="2025-09" db="UniProtKB">
        <authorList>
            <consortium name="Ensembl"/>
        </authorList>
    </citation>
    <scope>IDENTIFICATION</scope>
</reference>
<dbReference type="SUPFAM" id="SSF50978">
    <property type="entry name" value="WD40 repeat-like"/>
    <property type="match status" value="2"/>
</dbReference>
<feature type="region of interest" description="Disordered" evidence="1">
    <location>
        <begin position="254"/>
        <end position="396"/>
    </location>
</feature>
<dbReference type="PANTHER" id="PTHR44163">
    <property type="entry name" value="U3 SMALL NUCLEOLAR RNA-ASSOCIATED PROTEIN 4 HOMOLOG"/>
    <property type="match status" value="1"/>
</dbReference>
<dbReference type="InterPro" id="IPR036322">
    <property type="entry name" value="WD40_repeat_dom_sf"/>
</dbReference>
<sequence length="1130" mass="122955">MVLGFVPKSMAALIESLQGVQVTCEGLWAPRCRTCTMRWPLESPIQDGAASPAPPWRSQHQPKSSHLLGHVGDDGFGAGFEEQLGFDEGSDGVGHIRPRSTRLLSTRLLSTRLLGSLLHQHRKRLLQLHHFAVEDVMTHDEDGHPLRTAAEAQGEGRQRGPGPVGAAATSPRGCSAGLPGRCRPALRSVGAPAVPAAPAAPTAPGPRGRRCGGQRGGCTRRLRCCRCGGHSGGCTRRLRCYRCGGQSGGCTRRLPVPPPGAAGARPAPPPASPGDDDLHHAAGAVHRTGTGLDGPPPVRTAPGPDGPSPVSTAPEPDWTGPPPVRTAQEPDGPSPVRTAPGPADPRSRTLHPSGRRCPPTAPGLRVRVRSGPSPSPLGSGSGSPGPDPRPLRPVAPESPAAPLLRFRFLFPLQFRFRVLRAHVGQRGAERPRCRCRCGVGGTGAAMGEFEVHRVRFFGLVPAGVRCLAWQPRSDRLGLARTDGTVEVYNFAANYFQEKVIPGHEARSVEALCWAGERLFGAGLSGEITEYDLAELRAASAVDGCGGPIWSMGVNSGGTQLAIGCDDGSVKLFQIVPGGIQFERNLDRRKGRILCLSWHPLGTHIVAGSIDNIRVLDVCSGQTVQRIMVNYHVQKVKQECIVWSIAFLSSGTVVTSDSFGRVQFWDWEQGTLLDSHTVSNSAVLSLAVSETEDSIIVGTSAGATYQFQLLPVKLSSQEKRWIRTKPFHFHTHDVRAVAHSSTALISGGLDAQLVIRPLMEKMQDKGYEAALRKFTFPHRRLVSCAREARLLLFQFSQHLELWRLGSTNGTGKDGDVLPVSSMPEHLVQLKSKGPEHIYCSCISPFGSWVTYATASRFHLYRVHYEDDGVRIEKVPKVSKLLLPAYQLQFSSDSSSLFIASARGSVHVVLLLEPGGCRHLHTLRPPSGSSEAVYLLALSADGRWLAAVSGDWAIHIYKLKRLKHHCTVPMYSCAVTALAIHPVTNDLVIAYSDQQLFEFSIPEKQYTDWSRTVQKSGLHKVWLERDSPITHITFNPKNPSHILLHDTYMFCIIDKSLPLPDNSALLMNQCILKQLPESARQQQLHAFKICKKFQPLLFADLLDEKCLVMVERPIMDIKTQLPLPTQQKKFGT</sequence>
<dbReference type="InterPro" id="IPR046351">
    <property type="entry name" value="UTP4"/>
</dbReference>
<feature type="compositionally biased region" description="Pro residues" evidence="1">
    <location>
        <begin position="255"/>
        <end position="272"/>
    </location>
</feature>
<gene>
    <name evidence="2" type="primary">LOC101879388</name>
</gene>
<dbReference type="AlphaFoldDB" id="A0A8C6J439"/>
<feature type="region of interest" description="Disordered" evidence="1">
    <location>
        <begin position="193"/>
        <end position="215"/>
    </location>
</feature>
<accession>A0A8V5GV23</accession>
<feature type="region of interest" description="Disordered" evidence="1">
    <location>
        <begin position="46"/>
        <end position="72"/>
    </location>
</feature>
<keyword evidence="3" id="KW-1185">Reference proteome</keyword>
<dbReference type="GO" id="GO:0030686">
    <property type="term" value="C:90S preribosome"/>
    <property type="evidence" value="ECO:0007669"/>
    <property type="project" value="InterPro"/>
</dbReference>
<dbReference type="InterPro" id="IPR015943">
    <property type="entry name" value="WD40/YVTN_repeat-like_dom_sf"/>
</dbReference>
<accession>A0A8C6J439</accession>
<dbReference type="PANTHER" id="PTHR44163:SF1">
    <property type="entry name" value="U3 SMALL NUCLEOLAR RNA-ASSOCIATED PROTEIN 4 HOMOLOG"/>
    <property type="match status" value="1"/>
</dbReference>
<dbReference type="Proteomes" id="UP000694405">
    <property type="component" value="Chromosome Z"/>
</dbReference>
<reference evidence="2" key="2">
    <citation type="submission" date="2025-08" db="UniProtKB">
        <authorList>
            <consortium name="Ensembl"/>
        </authorList>
    </citation>
    <scope>IDENTIFICATION</scope>
</reference>
<dbReference type="Ensembl" id="ENSMUNT00000007358.2">
    <property type="protein sequence ID" value="ENSMUNP00000006369.2"/>
    <property type="gene ID" value="ENSMUNG00000005122.2"/>
</dbReference>
<feature type="compositionally biased region" description="Low complexity" evidence="1">
    <location>
        <begin position="369"/>
        <end position="378"/>
    </location>
</feature>
<organism evidence="2 3">
    <name type="scientific">Melopsittacus undulatus</name>
    <name type="common">Budgerigar</name>
    <name type="synonym">Psittacus undulatus</name>
    <dbReference type="NCBI Taxonomy" id="13146"/>
    <lineage>
        <taxon>Eukaryota</taxon>
        <taxon>Metazoa</taxon>
        <taxon>Chordata</taxon>
        <taxon>Craniata</taxon>
        <taxon>Vertebrata</taxon>
        <taxon>Euteleostomi</taxon>
        <taxon>Archelosauria</taxon>
        <taxon>Archosauria</taxon>
        <taxon>Dinosauria</taxon>
        <taxon>Saurischia</taxon>
        <taxon>Theropoda</taxon>
        <taxon>Coelurosauria</taxon>
        <taxon>Aves</taxon>
        <taxon>Neognathae</taxon>
        <taxon>Neoaves</taxon>
        <taxon>Telluraves</taxon>
        <taxon>Australaves</taxon>
        <taxon>Psittaciformes</taxon>
        <taxon>Psittaculidae</taxon>
        <taxon>Melopsittacus</taxon>
    </lineage>
</organism>
<dbReference type="InterPro" id="IPR001680">
    <property type="entry name" value="WD40_rpt"/>
</dbReference>
<dbReference type="FunFam" id="2.130.10.10:FF:000638">
    <property type="entry name" value="U3 small nucleolar RNA-associated protein 4 homolog"/>
    <property type="match status" value="1"/>
</dbReference>
<protein>
    <submittedName>
        <fullName evidence="2">Uncharacterized protein</fullName>
    </submittedName>
</protein>
<dbReference type="GO" id="GO:0003723">
    <property type="term" value="F:RNA binding"/>
    <property type="evidence" value="ECO:0007669"/>
    <property type="project" value="TreeGrafter"/>
</dbReference>
<dbReference type="GO" id="GO:0034455">
    <property type="term" value="C:t-UTP complex"/>
    <property type="evidence" value="ECO:0007669"/>
    <property type="project" value="TreeGrafter"/>
</dbReference>
<dbReference type="Gene3D" id="2.130.10.10">
    <property type="entry name" value="YVTN repeat-like/Quinoprotein amine dehydrogenase"/>
    <property type="match status" value="3"/>
</dbReference>
<name>A0A8C6J439_MELUD</name>
<feature type="compositionally biased region" description="Pro residues" evidence="1">
    <location>
        <begin position="294"/>
        <end position="307"/>
    </location>
</feature>
<evidence type="ECO:0000256" key="1">
    <source>
        <dbReference type="SAM" id="MobiDB-lite"/>
    </source>
</evidence>
<dbReference type="Pfam" id="PF00400">
    <property type="entry name" value="WD40"/>
    <property type="match status" value="2"/>
</dbReference>
<dbReference type="GO" id="GO:0000462">
    <property type="term" value="P:maturation of SSU-rRNA from tricistronic rRNA transcript (SSU-rRNA, 5.8S rRNA, LSU-rRNA)"/>
    <property type="evidence" value="ECO:0007669"/>
    <property type="project" value="InterPro"/>
</dbReference>
<evidence type="ECO:0000313" key="2">
    <source>
        <dbReference type="Ensembl" id="ENSMUNP00000006369.2"/>
    </source>
</evidence>
<dbReference type="SMART" id="SM00320">
    <property type="entry name" value="WD40"/>
    <property type="match status" value="9"/>
</dbReference>
<evidence type="ECO:0000313" key="3">
    <source>
        <dbReference type="Proteomes" id="UP000694405"/>
    </source>
</evidence>
<dbReference type="GO" id="GO:0032040">
    <property type="term" value="C:small-subunit processome"/>
    <property type="evidence" value="ECO:0007669"/>
    <property type="project" value="TreeGrafter"/>
</dbReference>
<reference evidence="2" key="1">
    <citation type="submission" date="2020-03" db="EMBL/GenBank/DDBJ databases">
        <title>Melopsittacus undulatus (budgerigar) genome, bMelUnd1, maternal haplotype with Z.</title>
        <authorList>
            <person name="Gedman G."/>
            <person name="Mountcastle J."/>
            <person name="Haase B."/>
            <person name="Formenti G."/>
            <person name="Wright T."/>
            <person name="Apodaca J."/>
            <person name="Pelan S."/>
            <person name="Chow W."/>
            <person name="Rhie A."/>
            <person name="Howe K."/>
            <person name="Fedrigo O."/>
            <person name="Jarvis E.D."/>
        </authorList>
    </citation>
    <scope>NUCLEOTIDE SEQUENCE [LARGE SCALE GENOMIC DNA]</scope>
</reference>